<dbReference type="Proteomes" id="UP000468650">
    <property type="component" value="Unassembled WGS sequence"/>
</dbReference>
<comment type="subcellular location">
    <subcellularLocation>
        <location evidence="1">Cell membrane</location>
    </subcellularLocation>
</comment>
<keyword evidence="4 7" id="KW-0808">Transferase</keyword>
<dbReference type="Gene3D" id="3.90.550.10">
    <property type="entry name" value="Spore Coat Polysaccharide Biosynthesis Protein SpsA, Chain A"/>
    <property type="match status" value="1"/>
</dbReference>
<evidence type="ECO:0000313" key="7">
    <source>
        <dbReference type="EMBL" id="KAB2814837.1"/>
    </source>
</evidence>
<keyword evidence="8" id="KW-1185">Reference proteome</keyword>
<evidence type="ECO:0000259" key="6">
    <source>
        <dbReference type="Pfam" id="PF00535"/>
    </source>
</evidence>
<dbReference type="PANTHER" id="PTHR43646">
    <property type="entry name" value="GLYCOSYLTRANSFERASE"/>
    <property type="match status" value="1"/>
</dbReference>
<accession>A0A6N6RML5</accession>
<evidence type="ECO:0000256" key="1">
    <source>
        <dbReference type="ARBA" id="ARBA00004236"/>
    </source>
</evidence>
<evidence type="ECO:0000256" key="5">
    <source>
        <dbReference type="ARBA" id="ARBA00023136"/>
    </source>
</evidence>
<feature type="domain" description="Glycosyltransferase 2-like" evidence="6">
    <location>
        <begin position="47"/>
        <end position="202"/>
    </location>
</feature>
<gene>
    <name evidence="7" type="ORF">F8C67_03555</name>
</gene>
<sequence>MSFGPFNIPKNVRKLSELRAKPLSEWPEDLVNSVKLDSRQSENPTVSIVLIAYNEEDGILPTLASLALNDIVDAEFIVVNNNSKDRTAEYAREIGAIVVDETQQGYAFARQAGLNAARGEVIVTGDADTIYSAEWASSLSRPLLKNPQVAVTYGIHVLLPENGKATAGLQFYQVAKWLSQRLKGIRRPHLNCGGASMAFRKSDAMAVGGYLSDAERGEDGKLAWLLSERGRIVRVGKRSARIYTSDRRTNLDGSLWKAFWIRFIGTMRYFTHYFKKQKEH</sequence>
<name>A0A6N6RML5_9FLAO</name>
<protein>
    <submittedName>
        <fullName evidence="7">Glycosyltransferase family 2 protein</fullName>
    </submittedName>
</protein>
<keyword evidence="2" id="KW-1003">Cell membrane</keyword>
<dbReference type="EMBL" id="WBVO01000001">
    <property type="protein sequence ID" value="KAB2814837.1"/>
    <property type="molecule type" value="Genomic_DNA"/>
</dbReference>
<organism evidence="7 8">
    <name type="scientific">Phaeocystidibacter luteus</name>
    <dbReference type="NCBI Taxonomy" id="911197"/>
    <lineage>
        <taxon>Bacteria</taxon>
        <taxon>Pseudomonadati</taxon>
        <taxon>Bacteroidota</taxon>
        <taxon>Flavobacteriia</taxon>
        <taxon>Flavobacteriales</taxon>
        <taxon>Phaeocystidibacteraceae</taxon>
        <taxon>Phaeocystidibacter</taxon>
    </lineage>
</organism>
<evidence type="ECO:0000256" key="3">
    <source>
        <dbReference type="ARBA" id="ARBA00022676"/>
    </source>
</evidence>
<dbReference type="AlphaFoldDB" id="A0A6N6RML5"/>
<dbReference type="SUPFAM" id="SSF53448">
    <property type="entry name" value="Nucleotide-diphospho-sugar transferases"/>
    <property type="match status" value="1"/>
</dbReference>
<dbReference type="GO" id="GO:0016757">
    <property type="term" value="F:glycosyltransferase activity"/>
    <property type="evidence" value="ECO:0007669"/>
    <property type="project" value="UniProtKB-KW"/>
</dbReference>
<dbReference type="OrthoDB" id="9797819at2"/>
<evidence type="ECO:0000256" key="4">
    <source>
        <dbReference type="ARBA" id="ARBA00022679"/>
    </source>
</evidence>
<reference evidence="7 8" key="1">
    <citation type="submission" date="2019-09" db="EMBL/GenBank/DDBJ databases">
        <title>Genomes of family Cryomorphaceae.</title>
        <authorList>
            <person name="Bowman J.P."/>
        </authorList>
    </citation>
    <scope>NUCLEOTIDE SEQUENCE [LARGE SCALE GENOMIC DNA]</scope>
    <source>
        <strain evidence="7 8">LMG 25704</strain>
    </source>
</reference>
<keyword evidence="5" id="KW-0472">Membrane</keyword>
<dbReference type="PANTHER" id="PTHR43646:SF2">
    <property type="entry name" value="GLYCOSYLTRANSFERASE 2-LIKE DOMAIN-CONTAINING PROTEIN"/>
    <property type="match status" value="1"/>
</dbReference>
<comment type="caution">
    <text evidence="7">The sequence shown here is derived from an EMBL/GenBank/DDBJ whole genome shotgun (WGS) entry which is preliminary data.</text>
</comment>
<dbReference type="InterPro" id="IPR029044">
    <property type="entry name" value="Nucleotide-diphossugar_trans"/>
</dbReference>
<evidence type="ECO:0000313" key="8">
    <source>
        <dbReference type="Proteomes" id="UP000468650"/>
    </source>
</evidence>
<dbReference type="Pfam" id="PF00535">
    <property type="entry name" value="Glycos_transf_2"/>
    <property type="match status" value="1"/>
</dbReference>
<keyword evidence="3" id="KW-0328">Glycosyltransferase</keyword>
<proteinExistence type="predicted"/>
<dbReference type="CDD" id="cd06423">
    <property type="entry name" value="CESA_like"/>
    <property type="match status" value="1"/>
</dbReference>
<dbReference type="GO" id="GO:0005886">
    <property type="term" value="C:plasma membrane"/>
    <property type="evidence" value="ECO:0007669"/>
    <property type="project" value="UniProtKB-SubCell"/>
</dbReference>
<dbReference type="InterPro" id="IPR001173">
    <property type="entry name" value="Glyco_trans_2-like"/>
</dbReference>
<evidence type="ECO:0000256" key="2">
    <source>
        <dbReference type="ARBA" id="ARBA00022475"/>
    </source>
</evidence>